<feature type="signal peptide" evidence="2">
    <location>
        <begin position="1"/>
        <end position="21"/>
    </location>
</feature>
<dbReference type="OrthoDB" id="447097at2759"/>
<gene>
    <name evidence="3" type="ORF">FOZ60_005122</name>
    <name evidence="4" type="ORF">FOZ63_005496</name>
</gene>
<dbReference type="AlphaFoldDB" id="A0A7J6PGL4"/>
<feature type="chain" id="PRO_5036400646" evidence="2">
    <location>
        <begin position="22"/>
        <end position="191"/>
    </location>
</feature>
<dbReference type="EMBL" id="JABANP010000022">
    <property type="protein sequence ID" value="KAF4695255.1"/>
    <property type="molecule type" value="Genomic_DNA"/>
</dbReference>
<feature type="region of interest" description="Disordered" evidence="1">
    <location>
        <begin position="121"/>
        <end position="191"/>
    </location>
</feature>
<keyword evidence="2" id="KW-0732">Signal</keyword>
<proteinExistence type="predicted"/>
<keyword evidence="6" id="KW-1185">Reference proteome</keyword>
<evidence type="ECO:0000313" key="5">
    <source>
        <dbReference type="Proteomes" id="UP000541610"/>
    </source>
</evidence>
<sequence>MRYTTLPCCLAAVAKIGLGLSACPAGDAQCQAEDPSSYCKFYMGDRVCQGSNTPCYCTTTPPPTPTPSGGPCPDGDAYCRQQTGDTGSYCKAAYQSGPGGGVCQGFDVPCTCSVPAPTVGPASTVQPAPTIGPASTVQPAPTIGPASTVQPAPTIGPASTEQPAPTIGPASTEQPAPTIGPASSVQPPLTM</sequence>
<evidence type="ECO:0000313" key="3">
    <source>
        <dbReference type="EMBL" id="KAF4695255.1"/>
    </source>
</evidence>
<evidence type="ECO:0000256" key="2">
    <source>
        <dbReference type="SAM" id="SignalP"/>
    </source>
</evidence>
<accession>A0A7J6PGL4</accession>
<dbReference type="EMBL" id="JABANO010032222">
    <property type="protein sequence ID" value="KAF4708950.1"/>
    <property type="molecule type" value="Genomic_DNA"/>
</dbReference>
<dbReference type="Proteomes" id="UP000541610">
    <property type="component" value="Unassembled WGS sequence"/>
</dbReference>
<organism evidence="3 5">
    <name type="scientific">Perkinsus olseni</name>
    <name type="common">Perkinsus atlanticus</name>
    <dbReference type="NCBI Taxonomy" id="32597"/>
    <lineage>
        <taxon>Eukaryota</taxon>
        <taxon>Sar</taxon>
        <taxon>Alveolata</taxon>
        <taxon>Perkinsozoa</taxon>
        <taxon>Perkinsea</taxon>
        <taxon>Perkinsida</taxon>
        <taxon>Perkinsidae</taxon>
        <taxon>Perkinsus</taxon>
    </lineage>
</organism>
<evidence type="ECO:0000313" key="4">
    <source>
        <dbReference type="EMBL" id="KAF4708950.1"/>
    </source>
</evidence>
<comment type="caution">
    <text evidence="3">The sequence shown here is derived from an EMBL/GenBank/DDBJ whole genome shotgun (WGS) entry which is preliminary data.</text>
</comment>
<evidence type="ECO:0000313" key="6">
    <source>
        <dbReference type="Proteomes" id="UP000553632"/>
    </source>
</evidence>
<name>A0A7J6PGL4_PEROL</name>
<protein>
    <submittedName>
        <fullName evidence="3">Uncharacterized protein</fullName>
    </submittedName>
</protein>
<reference evidence="5 6" key="1">
    <citation type="submission" date="2020-04" db="EMBL/GenBank/DDBJ databases">
        <title>Perkinsus olseni comparative genomics.</title>
        <authorList>
            <person name="Bogema D.R."/>
        </authorList>
    </citation>
    <scope>NUCLEOTIDE SEQUENCE [LARGE SCALE GENOMIC DNA]</scope>
    <source>
        <strain evidence="3">00978-12</strain>
        <strain evidence="4 6">ATCC PRA-207</strain>
    </source>
</reference>
<evidence type="ECO:0000256" key="1">
    <source>
        <dbReference type="SAM" id="MobiDB-lite"/>
    </source>
</evidence>
<dbReference type="Proteomes" id="UP000553632">
    <property type="component" value="Unassembled WGS sequence"/>
</dbReference>